<comment type="subcellular location">
    <subcellularLocation>
        <location evidence="1">Nucleus</location>
    </subcellularLocation>
</comment>
<evidence type="ECO:0000313" key="6">
    <source>
        <dbReference type="EMBL" id="RZB98501.1"/>
    </source>
</evidence>
<comment type="caution">
    <text evidence="6">The sequence shown here is derived from an EMBL/GenBank/DDBJ whole genome shotgun (WGS) entry which is preliminary data.</text>
</comment>
<name>A0A445JJ62_GLYSO</name>
<proteinExistence type="inferred from homology"/>
<keyword evidence="7" id="KW-1185">Reference proteome</keyword>
<evidence type="ECO:0000256" key="2">
    <source>
        <dbReference type="ARBA" id="ARBA00023015"/>
    </source>
</evidence>
<keyword evidence="4" id="KW-0539">Nucleus</keyword>
<evidence type="ECO:0000313" key="7">
    <source>
        <dbReference type="Proteomes" id="UP000289340"/>
    </source>
</evidence>
<protein>
    <submittedName>
        <fullName evidence="6">DELLA protein GAIP</fullName>
    </submittedName>
</protein>
<evidence type="ECO:0000256" key="5">
    <source>
        <dbReference type="PROSITE-ProRule" id="PRU01191"/>
    </source>
</evidence>
<accession>A0A445JJ62</accession>
<evidence type="ECO:0000256" key="4">
    <source>
        <dbReference type="ARBA" id="ARBA00023242"/>
    </source>
</evidence>
<dbReference type="Pfam" id="PF03514">
    <property type="entry name" value="GRAS"/>
    <property type="match status" value="2"/>
</dbReference>
<dbReference type="EMBL" id="QZWG01000008">
    <property type="protein sequence ID" value="RZB98501.1"/>
    <property type="molecule type" value="Genomic_DNA"/>
</dbReference>
<keyword evidence="2" id="KW-0805">Transcription regulation</keyword>
<sequence>MEDINRWLSFYVNGSVNHDFAIRKYCPARMEQEQGGEWQDQEAAVVFYDTELCSSSDATGGSTPCLVSSEYEYENENQGSQEKHHQSFDHFVVNDEDDAYSMVNGGVFEYVPTTLEDSELEIHEALTTTMWEEEVQICGSFGAIPELETRCFAKGLKCRLSLLPHNVIANGTLTSISMDVPLISRENKMEAFQLLYQTTPYISFGFMGANEVIYQASQGKSSMHIVDLGMENTLQWSSLIRALASRPEGHPTLRITGLTGNEDNSNLQTSMNVLLNKYVKESRGYLKEILLSIKKLGPTALTVVEQDTNHNGHFFLGRFLESLHYYSAIFDSLEPSMPRNSQHRMKIERLHFAEEIRNVVAYEGQDRIERHERVDQWRRQLGRAGFQVMPLKCNSQVRMMLSVYDCDGYTLSSEKGNLLLGWKGRPVIMASAW</sequence>
<evidence type="ECO:0000256" key="3">
    <source>
        <dbReference type="ARBA" id="ARBA00023163"/>
    </source>
</evidence>
<dbReference type="PANTHER" id="PTHR31636">
    <property type="entry name" value="OSJNBA0084A10.13 PROTEIN-RELATED"/>
    <property type="match status" value="1"/>
</dbReference>
<dbReference type="AlphaFoldDB" id="A0A445JJ62"/>
<feature type="region of interest" description="SAW" evidence="5">
    <location>
        <begin position="361"/>
        <end position="433"/>
    </location>
</feature>
<comment type="similarity">
    <text evidence="5">Belongs to the GRAS family.</text>
</comment>
<dbReference type="PROSITE" id="PS50985">
    <property type="entry name" value="GRAS"/>
    <property type="match status" value="1"/>
</dbReference>
<reference evidence="6 7" key="1">
    <citation type="submission" date="2018-09" db="EMBL/GenBank/DDBJ databases">
        <title>A high-quality reference genome of wild soybean provides a powerful tool to mine soybean genomes.</title>
        <authorList>
            <person name="Xie M."/>
            <person name="Chung C.Y.L."/>
            <person name="Li M.-W."/>
            <person name="Wong F.-L."/>
            <person name="Chan T.-F."/>
            <person name="Lam H.-M."/>
        </authorList>
    </citation>
    <scope>NUCLEOTIDE SEQUENCE [LARGE SCALE GENOMIC DNA]</scope>
    <source>
        <strain evidence="7">cv. W05</strain>
        <tissue evidence="6">Hypocotyl of etiolated seedlings</tissue>
    </source>
</reference>
<organism evidence="6 7">
    <name type="scientific">Glycine soja</name>
    <name type="common">Wild soybean</name>
    <dbReference type="NCBI Taxonomy" id="3848"/>
    <lineage>
        <taxon>Eukaryota</taxon>
        <taxon>Viridiplantae</taxon>
        <taxon>Streptophyta</taxon>
        <taxon>Embryophyta</taxon>
        <taxon>Tracheophyta</taxon>
        <taxon>Spermatophyta</taxon>
        <taxon>Magnoliopsida</taxon>
        <taxon>eudicotyledons</taxon>
        <taxon>Gunneridae</taxon>
        <taxon>Pentapetalae</taxon>
        <taxon>rosids</taxon>
        <taxon>fabids</taxon>
        <taxon>Fabales</taxon>
        <taxon>Fabaceae</taxon>
        <taxon>Papilionoideae</taxon>
        <taxon>50 kb inversion clade</taxon>
        <taxon>NPAAA clade</taxon>
        <taxon>indigoferoid/millettioid clade</taxon>
        <taxon>Phaseoleae</taxon>
        <taxon>Glycine</taxon>
        <taxon>Glycine subgen. Soja</taxon>
    </lineage>
</organism>
<comment type="caution">
    <text evidence="5">Lacks conserved residue(s) required for the propagation of feature annotation.</text>
</comment>
<evidence type="ECO:0000256" key="1">
    <source>
        <dbReference type="ARBA" id="ARBA00004123"/>
    </source>
</evidence>
<feature type="region of interest" description="VHIID" evidence="5">
    <location>
        <begin position="192"/>
        <end position="257"/>
    </location>
</feature>
<dbReference type="GO" id="GO:0005634">
    <property type="term" value="C:nucleus"/>
    <property type="evidence" value="ECO:0007669"/>
    <property type="project" value="UniProtKB-SubCell"/>
</dbReference>
<dbReference type="InterPro" id="IPR005202">
    <property type="entry name" value="TF_GRAS"/>
</dbReference>
<keyword evidence="3" id="KW-0804">Transcription</keyword>
<dbReference type="Proteomes" id="UP000289340">
    <property type="component" value="Chromosome 8"/>
</dbReference>
<gene>
    <name evidence="6" type="ORF">D0Y65_021435</name>
</gene>
<feature type="region of interest" description="PFYRE" evidence="5">
    <location>
        <begin position="267"/>
        <end position="358"/>
    </location>
</feature>